<keyword evidence="8" id="KW-1185">Reference proteome</keyword>
<feature type="region of interest" description="Involved in Mg(2+) ion dislocation from EF-Tu" evidence="5">
    <location>
        <begin position="79"/>
        <end position="82"/>
    </location>
</feature>
<comment type="subcellular location">
    <subcellularLocation>
        <location evidence="5">Cytoplasm</location>
    </subcellularLocation>
</comment>
<evidence type="ECO:0000313" key="8">
    <source>
        <dbReference type="Proteomes" id="UP000004947"/>
    </source>
</evidence>
<dbReference type="SUPFAM" id="SSF46934">
    <property type="entry name" value="UBA-like"/>
    <property type="match status" value="1"/>
</dbReference>
<name>A6DGW4_9BACT</name>
<evidence type="ECO:0000313" key="7">
    <source>
        <dbReference type="EMBL" id="EDM28847.1"/>
    </source>
</evidence>
<dbReference type="InterPro" id="IPR018101">
    <property type="entry name" value="Transl_elong_Ts_CS"/>
</dbReference>
<dbReference type="Gene3D" id="1.10.8.10">
    <property type="entry name" value="DNA helicase RuvA subunit, C-terminal domain"/>
    <property type="match status" value="1"/>
</dbReference>
<accession>A6DGW4</accession>
<dbReference type="OrthoDB" id="9808348at2"/>
<evidence type="ECO:0000256" key="2">
    <source>
        <dbReference type="ARBA" id="ARBA00016956"/>
    </source>
</evidence>
<sequence length="263" mass="28549">MAISAKDIAALRKATNCGLLDCKKALTESEGDFDKAVEILRKRGQAKAVKKAGREANEGVVVAKVDGNKAAITQLSCETDFVGNTDRFRDYAASLLDKTIAKDSNGDVTEELASQEKEDLVTMIATIGENMQIVSAQSWTTEGQLHTYIHGNGRIGVLVDVEGEIDEAGLKAIGMHIAAFNPSYVDETGVPAEDIEKEKNIFAEKAKGKPAEIADKIINGSVQKWFKDVCLVNQPWIMDDKITITQAYPKASVKRFALCKIGK</sequence>
<dbReference type="Gene3D" id="1.10.286.20">
    <property type="match status" value="1"/>
</dbReference>
<evidence type="ECO:0000256" key="4">
    <source>
        <dbReference type="ARBA" id="ARBA00022917"/>
    </source>
</evidence>
<dbReference type="PANTHER" id="PTHR11741">
    <property type="entry name" value="ELONGATION FACTOR TS"/>
    <property type="match status" value="1"/>
</dbReference>
<dbReference type="Pfam" id="PF00889">
    <property type="entry name" value="EF_TS"/>
    <property type="match status" value="1"/>
</dbReference>
<evidence type="ECO:0000259" key="6">
    <source>
        <dbReference type="Pfam" id="PF00889"/>
    </source>
</evidence>
<evidence type="ECO:0000256" key="5">
    <source>
        <dbReference type="HAMAP-Rule" id="MF_00050"/>
    </source>
</evidence>
<dbReference type="RefSeq" id="WP_007277149.1">
    <property type="nucleotide sequence ID" value="NZ_ABCK01000003.1"/>
</dbReference>
<dbReference type="InterPro" id="IPR009060">
    <property type="entry name" value="UBA-like_sf"/>
</dbReference>
<comment type="caution">
    <text evidence="7">The sequence shown here is derived from an EMBL/GenBank/DDBJ whole genome shotgun (WGS) entry which is preliminary data.</text>
</comment>
<dbReference type="CDD" id="cd14275">
    <property type="entry name" value="UBA_EF-Ts"/>
    <property type="match status" value="1"/>
</dbReference>
<dbReference type="STRING" id="313628.LNTAR_13562"/>
<dbReference type="InterPro" id="IPR001816">
    <property type="entry name" value="Transl_elong_EFTs/EF1B"/>
</dbReference>
<keyword evidence="5" id="KW-0963">Cytoplasm</keyword>
<comment type="function">
    <text evidence="5">Associates with the EF-Tu.GDP complex and induces the exchange of GDP to GTP. It remains bound to the aminoacyl-tRNA.EF-Tu.GTP complex up to the GTP hydrolysis stage on the ribosome.</text>
</comment>
<comment type="similarity">
    <text evidence="1 5">Belongs to the EF-Ts family.</text>
</comment>
<dbReference type="AlphaFoldDB" id="A6DGW4"/>
<dbReference type="EMBL" id="ABCK01000003">
    <property type="protein sequence ID" value="EDM28847.1"/>
    <property type="molecule type" value="Genomic_DNA"/>
</dbReference>
<feature type="domain" description="Translation elongation factor EFTs/EF1B dimerisation" evidence="6">
    <location>
        <begin position="70"/>
        <end position="262"/>
    </location>
</feature>
<gene>
    <name evidence="5 7" type="primary">tsf</name>
    <name evidence="7" type="ORF">LNTAR_13562</name>
</gene>
<dbReference type="Proteomes" id="UP000004947">
    <property type="component" value="Unassembled WGS sequence"/>
</dbReference>
<protein>
    <recommendedName>
        <fullName evidence="2 5">Elongation factor Ts</fullName>
        <shortName evidence="5">EF-Ts</shortName>
    </recommendedName>
</protein>
<dbReference type="InterPro" id="IPR036402">
    <property type="entry name" value="EF-Ts_dimer_sf"/>
</dbReference>
<dbReference type="NCBIfam" id="TIGR00116">
    <property type="entry name" value="tsf"/>
    <property type="match status" value="1"/>
</dbReference>
<dbReference type="InterPro" id="IPR014039">
    <property type="entry name" value="Transl_elong_EFTs/EF1B_dimer"/>
</dbReference>
<proteinExistence type="inferred from homology"/>
<organism evidence="7 8">
    <name type="scientific">Lentisphaera araneosa HTCC2155</name>
    <dbReference type="NCBI Taxonomy" id="313628"/>
    <lineage>
        <taxon>Bacteria</taxon>
        <taxon>Pseudomonadati</taxon>
        <taxon>Lentisphaerota</taxon>
        <taxon>Lentisphaeria</taxon>
        <taxon>Lentisphaerales</taxon>
        <taxon>Lentisphaeraceae</taxon>
        <taxon>Lentisphaera</taxon>
    </lineage>
</organism>
<dbReference type="Gene3D" id="3.30.479.20">
    <property type="entry name" value="Elongation factor Ts, dimerisation domain"/>
    <property type="match status" value="2"/>
</dbReference>
<evidence type="ECO:0000256" key="3">
    <source>
        <dbReference type="ARBA" id="ARBA00022768"/>
    </source>
</evidence>
<dbReference type="SUPFAM" id="SSF54713">
    <property type="entry name" value="Elongation factor Ts (EF-Ts), dimerisation domain"/>
    <property type="match status" value="2"/>
</dbReference>
<reference evidence="7 8" key="1">
    <citation type="journal article" date="2010" name="J. Bacteriol.">
        <title>Genome sequence of Lentisphaera araneosa HTCC2155T, the type species of the order Lentisphaerales in the phylum Lentisphaerae.</title>
        <authorList>
            <person name="Thrash J.C."/>
            <person name="Cho J.C."/>
            <person name="Vergin K.L."/>
            <person name="Morris R.M."/>
            <person name="Giovannoni S.J."/>
        </authorList>
    </citation>
    <scope>NUCLEOTIDE SEQUENCE [LARGE SCALE GENOMIC DNA]</scope>
    <source>
        <strain evidence="7 8">HTCC2155</strain>
    </source>
</reference>
<keyword evidence="3 5" id="KW-0251">Elongation factor</keyword>
<dbReference type="PROSITE" id="PS01126">
    <property type="entry name" value="EF_TS_1"/>
    <property type="match status" value="1"/>
</dbReference>
<dbReference type="GO" id="GO:0005737">
    <property type="term" value="C:cytoplasm"/>
    <property type="evidence" value="ECO:0007669"/>
    <property type="project" value="UniProtKB-SubCell"/>
</dbReference>
<dbReference type="GO" id="GO:0003746">
    <property type="term" value="F:translation elongation factor activity"/>
    <property type="evidence" value="ECO:0007669"/>
    <property type="project" value="UniProtKB-UniRule"/>
</dbReference>
<keyword evidence="4 5" id="KW-0648">Protein biosynthesis</keyword>
<dbReference type="HAMAP" id="MF_00050">
    <property type="entry name" value="EF_Ts"/>
    <property type="match status" value="1"/>
</dbReference>
<dbReference type="PANTHER" id="PTHR11741:SF0">
    <property type="entry name" value="ELONGATION FACTOR TS, MITOCHONDRIAL"/>
    <property type="match status" value="1"/>
</dbReference>
<dbReference type="eggNOG" id="COG0264">
    <property type="taxonomic scope" value="Bacteria"/>
</dbReference>
<evidence type="ECO:0000256" key="1">
    <source>
        <dbReference type="ARBA" id="ARBA00005532"/>
    </source>
</evidence>
<dbReference type="FunFam" id="1.10.8.10:FF:000001">
    <property type="entry name" value="Elongation factor Ts"/>
    <property type="match status" value="1"/>
</dbReference>